<keyword evidence="7" id="KW-1185">Reference proteome</keyword>
<dbReference type="InterPro" id="IPR036388">
    <property type="entry name" value="WH-like_DNA-bd_sf"/>
</dbReference>
<comment type="caution">
    <text evidence="6">The sequence shown here is derived from an EMBL/GenBank/DDBJ whole genome shotgun (WGS) entry which is preliminary data.</text>
</comment>
<dbReference type="Gene3D" id="3.40.190.290">
    <property type="match status" value="1"/>
</dbReference>
<dbReference type="PANTHER" id="PTHR30537">
    <property type="entry name" value="HTH-TYPE TRANSCRIPTIONAL REGULATOR"/>
    <property type="match status" value="1"/>
</dbReference>
<organism evidence="6 7">
    <name type="scientific">Stappia sediminis</name>
    <dbReference type="NCBI Taxonomy" id="2692190"/>
    <lineage>
        <taxon>Bacteria</taxon>
        <taxon>Pseudomonadati</taxon>
        <taxon>Pseudomonadota</taxon>
        <taxon>Alphaproteobacteria</taxon>
        <taxon>Hyphomicrobiales</taxon>
        <taxon>Stappiaceae</taxon>
        <taxon>Stappia</taxon>
    </lineage>
</organism>
<dbReference type="PROSITE" id="PS50931">
    <property type="entry name" value="HTH_LYSR"/>
    <property type="match status" value="1"/>
</dbReference>
<dbReference type="PANTHER" id="PTHR30537:SF3">
    <property type="entry name" value="TRANSCRIPTIONAL REGULATORY PROTEIN"/>
    <property type="match status" value="1"/>
</dbReference>
<dbReference type="RefSeq" id="WP_160775336.1">
    <property type="nucleotide sequence ID" value="NZ_WUMV01000003.1"/>
</dbReference>
<dbReference type="Pfam" id="PF00126">
    <property type="entry name" value="HTH_1"/>
    <property type="match status" value="1"/>
</dbReference>
<dbReference type="Gene3D" id="1.10.10.10">
    <property type="entry name" value="Winged helix-like DNA-binding domain superfamily/Winged helix DNA-binding domain"/>
    <property type="match status" value="1"/>
</dbReference>
<evidence type="ECO:0000259" key="5">
    <source>
        <dbReference type="PROSITE" id="PS50931"/>
    </source>
</evidence>
<reference evidence="6 7" key="1">
    <citation type="submission" date="2019-12" db="EMBL/GenBank/DDBJ databases">
        <authorList>
            <person name="Li M."/>
        </authorList>
    </citation>
    <scope>NUCLEOTIDE SEQUENCE [LARGE SCALE GENOMIC DNA]</scope>
    <source>
        <strain evidence="6 7">GBMRC 2046</strain>
    </source>
</reference>
<dbReference type="InterPro" id="IPR036390">
    <property type="entry name" value="WH_DNA-bd_sf"/>
</dbReference>
<dbReference type="Pfam" id="PF03466">
    <property type="entry name" value="LysR_substrate"/>
    <property type="match status" value="1"/>
</dbReference>
<protein>
    <submittedName>
        <fullName evidence="6">LysR family transcriptional regulator</fullName>
    </submittedName>
</protein>
<dbReference type="InterPro" id="IPR058163">
    <property type="entry name" value="LysR-type_TF_proteobact-type"/>
</dbReference>
<evidence type="ECO:0000256" key="4">
    <source>
        <dbReference type="ARBA" id="ARBA00023163"/>
    </source>
</evidence>
<dbReference type="InterPro" id="IPR000847">
    <property type="entry name" value="LysR_HTH_N"/>
</dbReference>
<dbReference type="InterPro" id="IPR005119">
    <property type="entry name" value="LysR_subst-bd"/>
</dbReference>
<accession>A0A7X3LU26</accession>
<dbReference type="Proteomes" id="UP000433101">
    <property type="component" value="Unassembled WGS sequence"/>
</dbReference>
<evidence type="ECO:0000313" key="6">
    <source>
        <dbReference type="EMBL" id="MXN65122.1"/>
    </source>
</evidence>
<dbReference type="GO" id="GO:0043565">
    <property type="term" value="F:sequence-specific DNA binding"/>
    <property type="evidence" value="ECO:0007669"/>
    <property type="project" value="TreeGrafter"/>
</dbReference>
<comment type="similarity">
    <text evidence="1">Belongs to the LysR transcriptional regulatory family.</text>
</comment>
<dbReference type="SUPFAM" id="SSF53850">
    <property type="entry name" value="Periplasmic binding protein-like II"/>
    <property type="match status" value="1"/>
</dbReference>
<dbReference type="SUPFAM" id="SSF46785">
    <property type="entry name" value="Winged helix' DNA-binding domain"/>
    <property type="match status" value="1"/>
</dbReference>
<feature type="domain" description="HTH lysR-type" evidence="5">
    <location>
        <begin position="1"/>
        <end position="62"/>
    </location>
</feature>
<evidence type="ECO:0000256" key="3">
    <source>
        <dbReference type="ARBA" id="ARBA00023125"/>
    </source>
</evidence>
<evidence type="ECO:0000256" key="1">
    <source>
        <dbReference type="ARBA" id="ARBA00009437"/>
    </source>
</evidence>
<dbReference type="EMBL" id="WUMV01000003">
    <property type="protein sequence ID" value="MXN65122.1"/>
    <property type="molecule type" value="Genomic_DNA"/>
</dbReference>
<dbReference type="GO" id="GO:0003700">
    <property type="term" value="F:DNA-binding transcription factor activity"/>
    <property type="evidence" value="ECO:0007669"/>
    <property type="project" value="InterPro"/>
</dbReference>
<keyword evidence="2" id="KW-0805">Transcription regulation</keyword>
<sequence>MNSKLAWDDLKLILAIADAGTLSGAGRVLGCSHATVFRRLADAEARLGVSLFERSRAGYSPTAEGEEAAEAARAIATRVSDVERRIAGRDLSPSGTVRVTTTDTLLSGLLAPLLADFQHAFPEIRLEIAVSNELFSLSKREADIAVRPSDTPPETLVGRKAGRIAQAVYAAPALATKLEPGDVFASSGWIGPDERMAYPALHRWFSDQGLDERCHLRVDTILGIHAAARAGAGVAVLPCYLADDDSVLRRIGTPVPELAVDLWILTHQDLRKTARIRAFTDFMFEAISSRRDRLAGVA</sequence>
<name>A0A7X3LU26_9HYPH</name>
<evidence type="ECO:0000313" key="7">
    <source>
        <dbReference type="Proteomes" id="UP000433101"/>
    </source>
</evidence>
<proteinExistence type="inferred from homology"/>
<keyword evidence="4" id="KW-0804">Transcription</keyword>
<dbReference type="AlphaFoldDB" id="A0A7X3LU26"/>
<gene>
    <name evidence="6" type="ORF">GR183_09400</name>
</gene>
<evidence type="ECO:0000256" key="2">
    <source>
        <dbReference type="ARBA" id="ARBA00023015"/>
    </source>
</evidence>
<keyword evidence="3" id="KW-0238">DNA-binding</keyword>
<dbReference type="GO" id="GO:0006351">
    <property type="term" value="P:DNA-templated transcription"/>
    <property type="evidence" value="ECO:0007669"/>
    <property type="project" value="TreeGrafter"/>
</dbReference>